<reference evidence="4 5" key="1">
    <citation type="submission" date="2018-01" db="EMBL/GenBank/DDBJ databases">
        <title>Draft genome sequence of Salinispora sp. 13K206.</title>
        <authorList>
            <person name="Sahin N."/>
            <person name="Saygin H."/>
            <person name="Ay H."/>
        </authorList>
    </citation>
    <scope>NUCLEOTIDE SEQUENCE [LARGE SCALE GENOMIC DNA]</scope>
    <source>
        <strain evidence="4 5">13K206</strain>
    </source>
</reference>
<evidence type="ECO:0000259" key="3">
    <source>
        <dbReference type="Pfam" id="PF05270"/>
    </source>
</evidence>
<dbReference type="OrthoDB" id="3298420at2"/>
<evidence type="ECO:0000256" key="1">
    <source>
        <dbReference type="SAM" id="MobiDB-lite"/>
    </source>
</evidence>
<feature type="region of interest" description="Disordered" evidence="1">
    <location>
        <begin position="55"/>
        <end position="116"/>
    </location>
</feature>
<dbReference type="RefSeq" id="WP_111133722.1">
    <property type="nucleotide sequence ID" value="NZ_POUB01000039.1"/>
</dbReference>
<protein>
    <recommendedName>
        <fullName evidence="3">Alpha-L-arabinofuranosidase B arabinose-binding domain-containing protein</fullName>
    </recommendedName>
</protein>
<dbReference type="InterPro" id="IPR036195">
    <property type="entry name" value="AbfB_ABD_sf"/>
</dbReference>
<evidence type="ECO:0000313" key="5">
    <source>
        <dbReference type="Proteomes" id="UP000248749"/>
    </source>
</evidence>
<evidence type="ECO:0000256" key="2">
    <source>
        <dbReference type="SAM" id="Phobius"/>
    </source>
</evidence>
<keyword evidence="2" id="KW-0812">Transmembrane</keyword>
<comment type="caution">
    <text evidence="4">The sequence shown here is derived from an EMBL/GenBank/DDBJ whole genome shotgun (WGS) entry which is preliminary data.</text>
</comment>
<dbReference type="GO" id="GO:0046373">
    <property type="term" value="P:L-arabinose metabolic process"/>
    <property type="evidence" value="ECO:0007669"/>
    <property type="project" value="InterPro"/>
</dbReference>
<keyword evidence="5" id="KW-1185">Reference proteome</keyword>
<feature type="transmembrane region" description="Helical" evidence="2">
    <location>
        <begin position="20"/>
        <end position="40"/>
    </location>
</feature>
<evidence type="ECO:0000313" key="4">
    <source>
        <dbReference type="EMBL" id="PZG00850.1"/>
    </source>
</evidence>
<feature type="domain" description="Alpha-L-arabinofuranosidase B arabinose-binding" evidence="3">
    <location>
        <begin position="124"/>
        <end position="251"/>
    </location>
</feature>
<dbReference type="EMBL" id="POUB01000039">
    <property type="protein sequence ID" value="PZG00850.1"/>
    <property type="molecule type" value="Genomic_DNA"/>
</dbReference>
<sequence length="254" mass="28375">MINGSGRHHLPSGAARFRVIAVPAALLVLLAAASFGYVALVDRTDQQGDDLPLVSASASSLPTDDPGYLTISRQPIPGINGSLNSYSPVPNPDRTRVQTPRRTSSPRPPQTTQPTVAQPCTECRFRSYTFPNHYIRHYWFRARLDANVSSLSDAWFRVVTGLSGNGTVSLESANFPGFYLRHKNFEVWLERNDGSGLFRSDASFYLEDGLAEPTGVSFRSYNYPERYIRQVNSLLYIHVISHPTQRGDATYYRE</sequence>
<dbReference type="SUPFAM" id="SSF110221">
    <property type="entry name" value="AbfB domain"/>
    <property type="match status" value="1"/>
</dbReference>
<dbReference type="AlphaFoldDB" id="A0A2W2DJ58"/>
<dbReference type="CDD" id="cd23399">
    <property type="entry name" value="beta-trefoil_ABD_ABFB"/>
    <property type="match status" value="1"/>
</dbReference>
<dbReference type="InterPro" id="IPR007934">
    <property type="entry name" value="AbfB_ABD"/>
</dbReference>
<proteinExistence type="predicted"/>
<organism evidence="4 5">
    <name type="scientific">Micromonospora deserti</name>
    <dbReference type="NCBI Taxonomy" id="2070366"/>
    <lineage>
        <taxon>Bacteria</taxon>
        <taxon>Bacillati</taxon>
        <taxon>Actinomycetota</taxon>
        <taxon>Actinomycetes</taxon>
        <taxon>Micromonosporales</taxon>
        <taxon>Micromonosporaceae</taxon>
        <taxon>Micromonospora</taxon>
    </lineage>
</organism>
<keyword evidence="2" id="KW-1133">Transmembrane helix</keyword>
<gene>
    <name evidence="4" type="ORF">C1I99_08860</name>
</gene>
<name>A0A2W2DJ58_9ACTN</name>
<dbReference type="Gene3D" id="2.80.10.50">
    <property type="match status" value="1"/>
</dbReference>
<dbReference type="GO" id="GO:0046556">
    <property type="term" value="F:alpha-L-arabinofuranosidase activity"/>
    <property type="evidence" value="ECO:0007669"/>
    <property type="project" value="InterPro"/>
</dbReference>
<dbReference type="Pfam" id="PF05270">
    <property type="entry name" value="AbfB"/>
    <property type="match status" value="1"/>
</dbReference>
<keyword evidence="2" id="KW-0472">Membrane</keyword>
<accession>A0A2W2DJ58</accession>
<dbReference type="Proteomes" id="UP000248749">
    <property type="component" value="Unassembled WGS sequence"/>
</dbReference>